<comment type="caution">
    <text evidence="1">The sequence shown here is derived from an EMBL/GenBank/DDBJ whole genome shotgun (WGS) entry which is preliminary data.</text>
</comment>
<proteinExistence type="predicted"/>
<dbReference type="EMBL" id="JBBMES010000003">
    <property type="protein sequence ID" value="MEQ2534440.1"/>
    <property type="molecule type" value="Genomic_DNA"/>
</dbReference>
<gene>
    <name evidence="1" type="ORF">WMO38_04855</name>
</gene>
<dbReference type="Pfam" id="PF14014">
    <property type="entry name" value="DUF4230"/>
    <property type="match status" value="1"/>
</dbReference>
<dbReference type="Proteomes" id="UP001480973">
    <property type="component" value="Unassembled WGS sequence"/>
</dbReference>
<evidence type="ECO:0000313" key="1">
    <source>
        <dbReference type="EMBL" id="MEQ2534440.1"/>
    </source>
</evidence>
<name>A0ABV1GLR6_9FIRM</name>
<reference evidence="1 2" key="1">
    <citation type="submission" date="2024-03" db="EMBL/GenBank/DDBJ databases">
        <title>Human intestinal bacterial collection.</title>
        <authorList>
            <person name="Pauvert C."/>
            <person name="Hitch T.C.A."/>
            <person name="Clavel T."/>
        </authorList>
    </citation>
    <scope>NUCLEOTIDE SEQUENCE [LARGE SCALE GENOMIC DNA]</scope>
    <source>
        <strain evidence="1 2">CLA-JM-H10</strain>
    </source>
</reference>
<protein>
    <submittedName>
        <fullName evidence="1">DUF4230 domain-containing protein</fullName>
    </submittedName>
</protein>
<sequence length="197" mass="21836">MVSEEKKMFKKILLLILSLVIALPLAGCEKKEADFSETKAICELATLKCYYHNTSELKQDSSGIGKWFGNIGYKKAWIEYDGIVKLGIDASKVKIEPNGNKVKVYVPNATILGVDVDVASISEAVSETGWFTKITTEERAETQKKAQEDMKAKAESNTALLSQATQRAKDTIKDYILNVGSLTGVEYEIEWMVDNNA</sequence>
<organism evidence="1 2">
    <name type="scientific">Lachnospira intestinalis</name>
    <dbReference type="NCBI Taxonomy" id="3133158"/>
    <lineage>
        <taxon>Bacteria</taxon>
        <taxon>Bacillati</taxon>
        <taxon>Bacillota</taxon>
        <taxon>Clostridia</taxon>
        <taxon>Lachnospirales</taxon>
        <taxon>Lachnospiraceae</taxon>
        <taxon>Lachnospira</taxon>
    </lineage>
</organism>
<dbReference type="InterPro" id="IPR025324">
    <property type="entry name" value="DUF4230"/>
</dbReference>
<accession>A0ABV1GLR6</accession>
<keyword evidence="2" id="KW-1185">Reference proteome</keyword>
<evidence type="ECO:0000313" key="2">
    <source>
        <dbReference type="Proteomes" id="UP001480973"/>
    </source>
</evidence>